<dbReference type="Proteomes" id="UP000278351">
    <property type="component" value="Unassembled WGS sequence"/>
</dbReference>
<reference evidence="1 2" key="1">
    <citation type="submission" date="2018-11" db="EMBL/GenBank/DDBJ databases">
        <title>Chitinophaga lutea sp.nov., isolate from arsenic contaminated soil.</title>
        <authorList>
            <person name="Zong Y."/>
        </authorList>
    </citation>
    <scope>NUCLEOTIDE SEQUENCE [LARGE SCALE GENOMIC DNA]</scope>
    <source>
        <strain evidence="1 2">ZY74</strain>
    </source>
</reference>
<dbReference type="AlphaFoldDB" id="A0A3N4Q028"/>
<sequence length="413" mass="47102">MDMIDTSTSLGKGMISIYKKFDHLRISGYMQPQFQYASHKGIDSYSGGDFGSQSDNRFMLRRGRVRFDYAHFNKRNLPTVQFVFQFDGTERGVNIRDFWGRVFDGQWDIMALTMGMFARPFGYEVNLSSGDREAPERGRMSQILMRSERDMGGMLTFEPRALDHPLHWLKMDVGLFNGQGLSGPADFDSHKDLIARVAMKPTKLGIGGWKLSAGASILYGGMEQFTPEIYQMEDGKPAFRRDSAAANIGRIAPRHYYGGDAQLVIPNRKGLTQFRAEYIRGVQTATHLDTETPGVVPLRSAGFAPLYIRDFDGAYLSFLQHLGSEKHQLVLKYDWYDPNTKVKGRQIGSPLATSLSKADIRFDTFGFGYVYYFNENMKATFWFDRVWNEATALEEFADDIPDNVFTARLQYRF</sequence>
<dbReference type="EMBL" id="RPDH01000001">
    <property type="protein sequence ID" value="RPE14413.1"/>
    <property type="molecule type" value="Genomic_DNA"/>
</dbReference>
<gene>
    <name evidence="1" type="ORF">EGT74_11155</name>
</gene>
<accession>A0A3N4Q028</accession>
<evidence type="ECO:0000313" key="1">
    <source>
        <dbReference type="EMBL" id="RPE14413.1"/>
    </source>
</evidence>
<evidence type="ECO:0000313" key="2">
    <source>
        <dbReference type="Proteomes" id="UP000278351"/>
    </source>
</evidence>
<comment type="caution">
    <text evidence="1">The sequence shown here is derived from an EMBL/GenBank/DDBJ whole genome shotgun (WGS) entry which is preliminary data.</text>
</comment>
<name>A0A3N4Q028_9BACT</name>
<protein>
    <submittedName>
        <fullName evidence="1">Porin</fullName>
    </submittedName>
</protein>
<proteinExistence type="predicted"/>
<keyword evidence="2" id="KW-1185">Reference proteome</keyword>
<dbReference type="Gene3D" id="2.40.160.10">
    <property type="entry name" value="Porin"/>
    <property type="match status" value="1"/>
</dbReference>
<dbReference type="SUPFAM" id="SSF56935">
    <property type="entry name" value="Porins"/>
    <property type="match status" value="1"/>
</dbReference>
<organism evidence="1 2">
    <name type="scientific">Chitinophaga lutea</name>
    <dbReference type="NCBI Taxonomy" id="2488634"/>
    <lineage>
        <taxon>Bacteria</taxon>
        <taxon>Pseudomonadati</taxon>
        <taxon>Bacteroidota</taxon>
        <taxon>Chitinophagia</taxon>
        <taxon>Chitinophagales</taxon>
        <taxon>Chitinophagaceae</taxon>
        <taxon>Chitinophaga</taxon>
    </lineage>
</organism>
<dbReference type="OrthoDB" id="925187at2"/>
<dbReference type="InterPro" id="IPR023614">
    <property type="entry name" value="Porin_dom_sf"/>
</dbReference>